<dbReference type="Gene3D" id="3.40.50.1110">
    <property type="entry name" value="SGNH hydrolase"/>
    <property type="match status" value="1"/>
</dbReference>
<dbReference type="SUPFAM" id="SSF52266">
    <property type="entry name" value="SGNH hydrolase"/>
    <property type="match status" value="1"/>
</dbReference>
<evidence type="ECO:0000313" key="4">
    <source>
        <dbReference type="Proteomes" id="UP000323386"/>
    </source>
</evidence>
<evidence type="ECO:0008006" key="5">
    <source>
        <dbReference type="Google" id="ProtNLM"/>
    </source>
</evidence>
<protein>
    <recommendedName>
        <fullName evidence="5">SGNH hydrolase-type esterase domain-containing protein</fullName>
    </recommendedName>
</protein>
<reference evidence="3 4" key="1">
    <citation type="submission" date="2018-03" db="EMBL/GenBank/DDBJ databases">
        <authorList>
            <person name="Guldener U."/>
        </authorList>
    </citation>
    <scope>NUCLEOTIDE SEQUENCE [LARGE SCALE GENOMIC DNA]</scope>
    <source>
        <strain evidence="3 4">DAOM196992</strain>
    </source>
</reference>
<dbReference type="OrthoDB" id="1600564at2759"/>
<name>A0A5C3FAR7_9BASI</name>
<proteinExistence type="predicted"/>
<keyword evidence="1" id="KW-0378">Hydrolase</keyword>
<feature type="chain" id="PRO_5022721966" description="SGNH hydrolase-type esterase domain-containing protein" evidence="2">
    <location>
        <begin position="21"/>
        <end position="300"/>
    </location>
</feature>
<dbReference type="GO" id="GO:0016788">
    <property type="term" value="F:hydrolase activity, acting on ester bonds"/>
    <property type="evidence" value="ECO:0007669"/>
    <property type="project" value="InterPro"/>
</dbReference>
<evidence type="ECO:0000256" key="2">
    <source>
        <dbReference type="SAM" id="SignalP"/>
    </source>
</evidence>
<dbReference type="AlphaFoldDB" id="A0A5C3FAR7"/>
<keyword evidence="2" id="KW-0732">Signal</keyword>
<dbReference type="PANTHER" id="PTHR45648:SF22">
    <property type="entry name" value="GDSL LIPASE_ACYLHYDROLASE FAMILY PROTEIN (AFU_ORTHOLOGUE AFUA_4G14700)"/>
    <property type="match status" value="1"/>
</dbReference>
<feature type="signal peptide" evidence="2">
    <location>
        <begin position="1"/>
        <end position="20"/>
    </location>
</feature>
<sequence>MSFPTSSIFLALAAVGTASAAAVDHPQRNEAKNVTNFIAFGDSYTDACSSSQAVPTDKDSPVQAAYKGEWTIQNLAQSAATCDNAVFPRAPINDVGQQIDLLKTNYNTTQPLDKIQTDPATTWAAIFIGTNDISFYNSTADVAKETDCLERRIQTLHDFGHRKFLILENINLEYVPTYSTNGVVNKTIQSYTSGNRKSQAQLAEKLNKKWQSDGTEVLTFPTFELFSRMYNNPREYGMEYVKVPCVTGTGNNTVTCSHPTKYLWWNDLHPSFHAEQILAAKVVKFLEEGARGEDLLAGPQ</sequence>
<accession>A0A5C3FAR7</accession>
<dbReference type="InterPro" id="IPR036514">
    <property type="entry name" value="SGNH_hydro_sf"/>
</dbReference>
<dbReference type="Proteomes" id="UP000323386">
    <property type="component" value="Unassembled WGS sequence"/>
</dbReference>
<dbReference type="PANTHER" id="PTHR45648">
    <property type="entry name" value="GDSL LIPASE/ACYLHYDROLASE FAMILY PROTEIN (AFU_ORTHOLOGUE AFUA_4G14700)"/>
    <property type="match status" value="1"/>
</dbReference>
<dbReference type="Pfam" id="PF00657">
    <property type="entry name" value="Lipase_GDSL"/>
    <property type="match status" value="1"/>
</dbReference>
<dbReference type="InterPro" id="IPR001087">
    <property type="entry name" value="GDSL"/>
</dbReference>
<evidence type="ECO:0000313" key="3">
    <source>
        <dbReference type="EMBL" id="SPO40797.1"/>
    </source>
</evidence>
<gene>
    <name evidence="3" type="ORF">PSFLO_06279</name>
</gene>
<evidence type="ECO:0000256" key="1">
    <source>
        <dbReference type="ARBA" id="ARBA00022801"/>
    </source>
</evidence>
<organism evidence="3 4">
    <name type="scientific">Pseudozyma flocculosa</name>
    <dbReference type="NCBI Taxonomy" id="84751"/>
    <lineage>
        <taxon>Eukaryota</taxon>
        <taxon>Fungi</taxon>
        <taxon>Dikarya</taxon>
        <taxon>Basidiomycota</taxon>
        <taxon>Ustilaginomycotina</taxon>
        <taxon>Ustilaginomycetes</taxon>
        <taxon>Ustilaginales</taxon>
        <taxon>Ustilaginaceae</taxon>
        <taxon>Pseudozyma</taxon>
    </lineage>
</organism>
<dbReference type="InterPro" id="IPR051058">
    <property type="entry name" value="GDSL_Est/Lipase"/>
</dbReference>
<keyword evidence="4" id="KW-1185">Reference proteome</keyword>
<dbReference type="EMBL" id="OOIP01000022">
    <property type="protein sequence ID" value="SPO40797.1"/>
    <property type="molecule type" value="Genomic_DNA"/>
</dbReference>